<keyword evidence="2 5" id="KW-0547">Nucleotide-binding</keyword>
<dbReference type="SUPFAM" id="SSF55931">
    <property type="entry name" value="Glutamine synthetase/guanido kinase"/>
    <property type="match status" value="1"/>
</dbReference>
<dbReference type="Pfam" id="PF04107">
    <property type="entry name" value="GCS2"/>
    <property type="match status" value="1"/>
</dbReference>
<dbReference type="PANTHER" id="PTHR36510">
    <property type="entry name" value="GLUTAMATE--CYSTEINE LIGASE 2-RELATED"/>
    <property type="match status" value="1"/>
</dbReference>
<accession>A0ABU1FLM5</accession>
<comment type="similarity">
    <text evidence="5">Belongs to the glutamate--cysteine ligase type 2 family. YbdK subfamily.</text>
</comment>
<proteinExistence type="inferred from homology"/>
<evidence type="ECO:0000256" key="3">
    <source>
        <dbReference type="ARBA" id="ARBA00022840"/>
    </source>
</evidence>
<comment type="catalytic activity">
    <reaction evidence="4 5">
        <text>L-cysteine + L-glutamate + ATP = gamma-L-glutamyl-L-cysteine + ADP + phosphate + H(+)</text>
        <dbReference type="Rhea" id="RHEA:13285"/>
        <dbReference type="ChEBI" id="CHEBI:15378"/>
        <dbReference type="ChEBI" id="CHEBI:29985"/>
        <dbReference type="ChEBI" id="CHEBI:30616"/>
        <dbReference type="ChEBI" id="CHEBI:35235"/>
        <dbReference type="ChEBI" id="CHEBI:43474"/>
        <dbReference type="ChEBI" id="CHEBI:58173"/>
        <dbReference type="ChEBI" id="CHEBI:456216"/>
        <dbReference type="EC" id="6.3.2.2"/>
    </reaction>
</comment>
<protein>
    <recommendedName>
        <fullName evidence="5">Putative glutamate--cysteine ligase 2</fullName>
        <ecNumber evidence="5">6.3.2.2</ecNumber>
    </recommendedName>
    <alternativeName>
        <fullName evidence="5">Gamma-glutamylcysteine synthetase 2</fullName>
        <shortName evidence="5">GCS 2</shortName>
        <shortName evidence="5">Gamma-GCS 2</shortName>
    </alternativeName>
</protein>
<dbReference type="HAMAP" id="MF_01609">
    <property type="entry name" value="Glu_cys_ligase_2"/>
    <property type="match status" value="1"/>
</dbReference>
<evidence type="ECO:0000256" key="4">
    <source>
        <dbReference type="ARBA" id="ARBA00048819"/>
    </source>
</evidence>
<dbReference type="EMBL" id="JAVKGS010000003">
    <property type="protein sequence ID" value="MDR5692656.1"/>
    <property type="molecule type" value="Genomic_DNA"/>
</dbReference>
<evidence type="ECO:0000313" key="7">
    <source>
        <dbReference type="Proteomes" id="UP001260072"/>
    </source>
</evidence>
<dbReference type="InterPro" id="IPR006336">
    <property type="entry name" value="GCS2"/>
</dbReference>
<dbReference type="InterPro" id="IPR050141">
    <property type="entry name" value="GCL_type2/YbdK_subfam"/>
</dbReference>
<keyword evidence="1 5" id="KW-0436">Ligase</keyword>
<dbReference type="Gene3D" id="3.30.590.20">
    <property type="match status" value="1"/>
</dbReference>
<evidence type="ECO:0000256" key="2">
    <source>
        <dbReference type="ARBA" id="ARBA00022741"/>
    </source>
</evidence>
<evidence type="ECO:0000313" key="6">
    <source>
        <dbReference type="EMBL" id="MDR5692656.1"/>
    </source>
</evidence>
<dbReference type="EC" id="6.3.2.2" evidence="5"/>
<dbReference type="NCBIfam" id="TIGR02050">
    <property type="entry name" value="gshA_cyan_rel"/>
    <property type="match status" value="1"/>
</dbReference>
<dbReference type="GO" id="GO:0016874">
    <property type="term" value="F:ligase activity"/>
    <property type="evidence" value="ECO:0007669"/>
    <property type="project" value="UniProtKB-KW"/>
</dbReference>
<dbReference type="Proteomes" id="UP001260072">
    <property type="component" value="Unassembled WGS sequence"/>
</dbReference>
<dbReference type="InterPro" id="IPR011793">
    <property type="entry name" value="YbdK"/>
</dbReference>
<gene>
    <name evidence="6" type="ORF">RH861_11360</name>
</gene>
<reference evidence="7" key="1">
    <citation type="submission" date="2023-07" db="EMBL/GenBank/DDBJ databases">
        <title>Description of three actinobacteria isolated from air of manufacturing shop in a pharmaceutical factory.</title>
        <authorList>
            <person name="Zhang D.-F."/>
        </authorList>
    </citation>
    <scope>NUCLEOTIDE SEQUENCE [LARGE SCALE GENOMIC DNA]</scope>
    <source>
        <strain evidence="7">CCTCC AB 2011122</strain>
    </source>
</reference>
<keyword evidence="7" id="KW-1185">Reference proteome</keyword>
<evidence type="ECO:0000256" key="5">
    <source>
        <dbReference type="HAMAP-Rule" id="MF_01609"/>
    </source>
</evidence>
<comment type="caution">
    <text evidence="6">The sequence shown here is derived from an EMBL/GenBank/DDBJ whole genome shotgun (WGS) entry which is preliminary data.</text>
</comment>
<organism evidence="6 7">
    <name type="scientific">Agromyces indicus</name>
    <dbReference type="NCBI Taxonomy" id="758919"/>
    <lineage>
        <taxon>Bacteria</taxon>
        <taxon>Bacillati</taxon>
        <taxon>Actinomycetota</taxon>
        <taxon>Actinomycetes</taxon>
        <taxon>Micrococcales</taxon>
        <taxon>Microbacteriaceae</taxon>
        <taxon>Agromyces</taxon>
    </lineage>
</organism>
<dbReference type="RefSeq" id="WP_310521045.1">
    <property type="nucleotide sequence ID" value="NZ_BAABBS010000001.1"/>
</dbReference>
<comment type="function">
    <text evidence="5">ATP-dependent carboxylate-amine ligase which exhibits weak glutamate--cysteine ligase activity.</text>
</comment>
<dbReference type="InterPro" id="IPR014746">
    <property type="entry name" value="Gln_synth/guanido_kin_cat_dom"/>
</dbReference>
<dbReference type="PANTHER" id="PTHR36510:SF1">
    <property type="entry name" value="GLUTAMATE--CYSTEINE LIGASE 2-RELATED"/>
    <property type="match status" value="1"/>
</dbReference>
<evidence type="ECO:0000256" key="1">
    <source>
        <dbReference type="ARBA" id="ARBA00022598"/>
    </source>
</evidence>
<name>A0ABU1FLM5_9MICO</name>
<sequence length="420" mass="44515">MSHLGEANDPRAMRTFGVEEEFQFLHPGTLLPADAGAAVLRRLARTPWAAVAHREFLASQIEHASVVLSSLDEGRSALVGFRRAVARSASRLGLVAAGVGTAPDCVTDPGLTDDVVRYGRIAEDMLGIIADHQVSGLHIHVAVPDRAAGIRALNAARPWMPLLTAFAANSPFWRGRDSGYDSWRTVLLRRWTTAGCPPVFADAEDYDRRVDALIGVGGTFDRALIMWNLRLSDHLPTIEFRMADAQLDAESSLVVAALCRALVTRSLESTAAAMEQEAPPGELLSAAILHSARHGLRETVYDPSAGALVPAEGAVRGLVLALADDLAAAGDLDAVVDGTERILADGTGAERQRRAFLRGGAPALRRLLERELVAEEPQPRDAGAGVGTLSGPIGIVDPIAEVPAILPANPSGGVRVRDHG</sequence>
<keyword evidence="3 5" id="KW-0067">ATP-binding</keyword>